<dbReference type="EMBL" id="CP021361">
    <property type="protein sequence ID" value="ART52785.1"/>
    <property type="molecule type" value="Genomic_DNA"/>
</dbReference>
<dbReference type="Proteomes" id="UP000194432">
    <property type="component" value="Chromosome 1"/>
</dbReference>
<evidence type="ECO:0000313" key="2">
    <source>
        <dbReference type="Proteomes" id="UP000194432"/>
    </source>
</evidence>
<protein>
    <submittedName>
        <fullName evidence="1">Uncharacterized protein</fullName>
    </submittedName>
</protein>
<proteinExistence type="predicted"/>
<dbReference type="KEGG" id="acin:CBP34_15475"/>
<dbReference type="AlphaFoldDB" id="A0A240U4L2"/>
<dbReference type="RefSeq" id="WP_094098556.1">
    <property type="nucleotide sequence ID" value="NZ_CP021361.1"/>
</dbReference>
<name>A0A240U4L2_9BURK</name>
<reference evidence="1 2" key="1">
    <citation type="submission" date="2017-05" db="EMBL/GenBank/DDBJ databases">
        <title>Polyphasic characterization of four soil-derived phenanthrene-degrading Acidovorax strains and proposal of Acidovorax phenanthrenivorans sp. nov.</title>
        <authorList>
            <person name="Singleton D.R."/>
            <person name="Lee J."/>
            <person name="Dickey A.N."/>
            <person name="Stroud A."/>
            <person name="Scholl E.H."/>
            <person name="Wright F.A."/>
            <person name="Aitken M.D."/>
        </authorList>
    </citation>
    <scope>NUCLEOTIDE SEQUENCE [LARGE SCALE GENOMIC DNA]</scope>
    <source>
        <strain evidence="1">NA3</strain>
    </source>
</reference>
<evidence type="ECO:0000313" key="1">
    <source>
        <dbReference type="EMBL" id="ART52785.1"/>
    </source>
</evidence>
<gene>
    <name evidence="1" type="ORF">CBP34_15475</name>
</gene>
<sequence length="212" mass="22726">MNATTTTPTRQRGRPARRIAAAPEAAALKLRSMVYMTAAPYYSDGADVEAMHVRWREHLELTAEQIEGRATQAAAHLAEVESALSDIAARKAKAAARMEECRQAAEAHPTATTKSRTADADFSLDALAVAKARTDVAREMLPAVSAAHYALSNELRDAEKAHNDARRALRDLEAARAWQALQSALAPVQAAISEWLEATGDAAVFIGAPAAR</sequence>
<keyword evidence="2" id="KW-1185">Reference proteome</keyword>
<accession>A0A240U4L2</accession>
<organism evidence="1 2">
    <name type="scientific">Acidovorax carolinensis</name>
    <dbReference type="NCBI Taxonomy" id="553814"/>
    <lineage>
        <taxon>Bacteria</taxon>
        <taxon>Pseudomonadati</taxon>
        <taxon>Pseudomonadota</taxon>
        <taxon>Betaproteobacteria</taxon>
        <taxon>Burkholderiales</taxon>
        <taxon>Comamonadaceae</taxon>
        <taxon>Acidovorax</taxon>
    </lineage>
</organism>